<evidence type="ECO:0000256" key="5">
    <source>
        <dbReference type="ARBA" id="ARBA00022763"/>
    </source>
</evidence>
<dbReference type="SMART" id="SM00898">
    <property type="entry name" value="Fapy_DNA_glyco"/>
    <property type="match status" value="1"/>
</dbReference>
<evidence type="ECO:0000256" key="1">
    <source>
        <dbReference type="ARBA" id="ARBA00001668"/>
    </source>
</evidence>
<dbReference type="GO" id="GO:0003906">
    <property type="term" value="F:DNA-(apurinic or apyrimidinic site) endonuclease activity"/>
    <property type="evidence" value="ECO:0007669"/>
    <property type="project" value="InterPro"/>
</dbReference>
<comment type="cofactor">
    <cofactor evidence="2">
        <name>Zn(2+)</name>
        <dbReference type="ChEBI" id="CHEBI:29105"/>
    </cofactor>
</comment>
<protein>
    <submittedName>
        <fullName evidence="17">Fpg/Nei family DNA glycosylase</fullName>
    </submittedName>
</protein>
<sequence length="286" mass="30903">MPESPEVQALADHLRERSAGRAVARVEVAAFQALKTFDPPPTALHGRTVTDVTRHGKFLDLDADGLHLVLHLARAGWIRRQESMPATPPKPGRGPLALRLLLDDGSGWQVTEQGTTKRLAAYVVRDPAEVPGIARLGPDPLADGFSRDDLAAVAAGRGVRLKGLLTDQSLLAGVGNAYSDEVLHTARLSPYAIAAKLDDEQLDRLYEALRSVLRDALERARGLAAGELKAEKKAGLRVHGRAGEPCPVCGDTVRQVVFAESSLQYCPTCQTRGRVLADRRLSRLLK</sequence>
<dbReference type="KEGG" id="stri:C7M71_018405"/>
<evidence type="ECO:0000256" key="11">
    <source>
        <dbReference type="ARBA" id="ARBA00023239"/>
    </source>
</evidence>
<dbReference type="Proteomes" id="UP000249340">
    <property type="component" value="Chromosome"/>
</dbReference>
<dbReference type="GO" id="GO:0008270">
    <property type="term" value="F:zinc ion binding"/>
    <property type="evidence" value="ECO:0007669"/>
    <property type="project" value="UniProtKB-KW"/>
</dbReference>
<keyword evidence="13" id="KW-0326">Glycosidase</keyword>
<accession>A0A345SZD8</accession>
<keyword evidence="5" id="KW-0227">DNA damage</keyword>
<keyword evidence="8" id="KW-0862">Zinc</keyword>
<dbReference type="SUPFAM" id="SSF81624">
    <property type="entry name" value="N-terminal domain of MutM-like DNA repair proteins"/>
    <property type="match status" value="1"/>
</dbReference>
<dbReference type="EMBL" id="CP031264">
    <property type="protein sequence ID" value="AXI79093.1"/>
    <property type="molecule type" value="Genomic_DNA"/>
</dbReference>
<evidence type="ECO:0000313" key="18">
    <source>
        <dbReference type="Proteomes" id="UP000249340"/>
    </source>
</evidence>
<dbReference type="GO" id="GO:0034039">
    <property type="term" value="F:8-oxo-7,8-dihydroguanine DNA N-glycosylase activity"/>
    <property type="evidence" value="ECO:0007669"/>
    <property type="project" value="TreeGrafter"/>
</dbReference>
<dbReference type="InterPro" id="IPR012319">
    <property type="entry name" value="FPG_cat"/>
</dbReference>
<evidence type="ECO:0000313" key="17">
    <source>
        <dbReference type="EMBL" id="AXI79093.1"/>
    </source>
</evidence>
<dbReference type="InterPro" id="IPR000214">
    <property type="entry name" value="Znf_DNA_glyclase/AP_lyase"/>
</dbReference>
<keyword evidence="9" id="KW-0238">DNA-binding</keyword>
<dbReference type="Pfam" id="PF06831">
    <property type="entry name" value="H2TH"/>
    <property type="match status" value="1"/>
</dbReference>
<evidence type="ECO:0000256" key="10">
    <source>
        <dbReference type="ARBA" id="ARBA00023204"/>
    </source>
</evidence>
<evidence type="ECO:0000256" key="8">
    <source>
        <dbReference type="ARBA" id="ARBA00022833"/>
    </source>
</evidence>
<keyword evidence="6 14" id="KW-0863">Zinc-finger</keyword>
<organism evidence="17 18">
    <name type="scientific">Peterkaempfera bronchialis</name>
    <dbReference type="NCBI Taxonomy" id="2126346"/>
    <lineage>
        <taxon>Bacteria</taxon>
        <taxon>Bacillati</taxon>
        <taxon>Actinomycetota</taxon>
        <taxon>Actinomycetes</taxon>
        <taxon>Kitasatosporales</taxon>
        <taxon>Streptomycetaceae</taxon>
        <taxon>Peterkaempfera</taxon>
    </lineage>
</organism>
<evidence type="ECO:0000256" key="7">
    <source>
        <dbReference type="ARBA" id="ARBA00022801"/>
    </source>
</evidence>
<proteinExistence type="inferred from homology"/>
<dbReference type="Gene3D" id="1.10.8.50">
    <property type="match status" value="1"/>
</dbReference>
<evidence type="ECO:0000256" key="12">
    <source>
        <dbReference type="ARBA" id="ARBA00023268"/>
    </source>
</evidence>
<dbReference type="SMART" id="SM01232">
    <property type="entry name" value="H2TH"/>
    <property type="match status" value="1"/>
</dbReference>
<dbReference type="PROSITE" id="PS51066">
    <property type="entry name" value="ZF_FPG_2"/>
    <property type="match status" value="1"/>
</dbReference>
<dbReference type="SUPFAM" id="SSF46946">
    <property type="entry name" value="S13-like H2TH domain"/>
    <property type="match status" value="1"/>
</dbReference>
<evidence type="ECO:0000256" key="6">
    <source>
        <dbReference type="ARBA" id="ARBA00022771"/>
    </source>
</evidence>
<keyword evidence="10" id="KW-0234">DNA repair</keyword>
<dbReference type="RefSeq" id="WP_111490465.1">
    <property type="nucleotide sequence ID" value="NZ_CP031264.1"/>
</dbReference>
<evidence type="ECO:0000259" key="16">
    <source>
        <dbReference type="PROSITE" id="PS51068"/>
    </source>
</evidence>
<dbReference type="GO" id="GO:0016829">
    <property type="term" value="F:lyase activity"/>
    <property type="evidence" value="ECO:0007669"/>
    <property type="project" value="UniProtKB-KW"/>
</dbReference>
<dbReference type="PANTHER" id="PTHR22993:SF9">
    <property type="entry name" value="FORMAMIDOPYRIMIDINE-DNA GLYCOSYLASE"/>
    <property type="match status" value="1"/>
</dbReference>
<name>A0A345SZD8_9ACTN</name>
<feature type="domain" description="Formamidopyrimidine-DNA glycosylase catalytic" evidence="16">
    <location>
        <begin position="2"/>
        <end position="79"/>
    </location>
</feature>
<dbReference type="GO" id="GO:0003684">
    <property type="term" value="F:damaged DNA binding"/>
    <property type="evidence" value="ECO:0007669"/>
    <property type="project" value="InterPro"/>
</dbReference>
<feature type="domain" description="FPG-type" evidence="15">
    <location>
        <begin position="237"/>
        <end position="271"/>
    </location>
</feature>
<keyword evidence="11" id="KW-0456">Lyase</keyword>
<evidence type="ECO:0000256" key="4">
    <source>
        <dbReference type="ARBA" id="ARBA00022723"/>
    </source>
</evidence>
<dbReference type="GO" id="GO:0006284">
    <property type="term" value="P:base-excision repair"/>
    <property type="evidence" value="ECO:0007669"/>
    <property type="project" value="InterPro"/>
</dbReference>
<keyword evidence="7" id="KW-0378">Hydrolase</keyword>
<keyword evidence="18" id="KW-1185">Reference proteome</keyword>
<evidence type="ECO:0000256" key="13">
    <source>
        <dbReference type="ARBA" id="ARBA00023295"/>
    </source>
</evidence>
<dbReference type="OrthoDB" id="9800855at2"/>
<evidence type="ECO:0000259" key="15">
    <source>
        <dbReference type="PROSITE" id="PS51066"/>
    </source>
</evidence>
<keyword evidence="12" id="KW-0511">Multifunctional enzyme</keyword>
<dbReference type="InterPro" id="IPR035937">
    <property type="entry name" value="FPG_N"/>
</dbReference>
<evidence type="ECO:0000256" key="9">
    <source>
        <dbReference type="ARBA" id="ARBA00023125"/>
    </source>
</evidence>
<comment type="catalytic activity">
    <reaction evidence="1">
        <text>Hydrolysis of DNA containing ring-opened 7-methylguanine residues, releasing 2,6-diamino-4-hydroxy-5-(N-methyl)formamidopyrimidine.</text>
        <dbReference type="EC" id="3.2.2.23"/>
    </reaction>
</comment>
<dbReference type="PROSITE" id="PS51068">
    <property type="entry name" value="FPG_CAT"/>
    <property type="match status" value="1"/>
</dbReference>
<dbReference type="CDD" id="cd08973">
    <property type="entry name" value="BaFpgNei_N_1"/>
    <property type="match status" value="1"/>
</dbReference>
<dbReference type="Gene3D" id="3.20.190.10">
    <property type="entry name" value="MutM-like, N-terminal"/>
    <property type="match status" value="1"/>
</dbReference>
<gene>
    <name evidence="17" type="ORF">C7M71_018405</name>
</gene>
<evidence type="ECO:0000256" key="3">
    <source>
        <dbReference type="ARBA" id="ARBA00009409"/>
    </source>
</evidence>
<dbReference type="PANTHER" id="PTHR22993">
    <property type="entry name" value="FORMAMIDOPYRIMIDINE-DNA GLYCOSYLASE"/>
    <property type="match status" value="1"/>
</dbReference>
<evidence type="ECO:0000256" key="14">
    <source>
        <dbReference type="PROSITE-ProRule" id="PRU00391"/>
    </source>
</evidence>
<dbReference type="Pfam" id="PF01149">
    <property type="entry name" value="Fapy_DNA_glyco"/>
    <property type="match status" value="1"/>
</dbReference>
<reference evidence="18" key="1">
    <citation type="submission" date="2018-07" db="EMBL/GenBank/DDBJ databases">
        <title>Streptacidiphilus bronchialis DSM 106435 chromosome.</title>
        <authorList>
            <person name="Batra D."/>
            <person name="Gulvik C.A."/>
        </authorList>
    </citation>
    <scope>NUCLEOTIDE SEQUENCE [LARGE SCALE GENOMIC DNA]</scope>
    <source>
        <strain evidence="18">DSM 106435</strain>
    </source>
</reference>
<dbReference type="Pfam" id="PF06827">
    <property type="entry name" value="zf-FPG_IleRS"/>
    <property type="match status" value="1"/>
</dbReference>
<dbReference type="SUPFAM" id="SSF57716">
    <property type="entry name" value="Glucocorticoid receptor-like (DNA-binding domain)"/>
    <property type="match status" value="1"/>
</dbReference>
<dbReference type="InterPro" id="IPR010979">
    <property type="entry name" value="Ribosomal_uS13-like_H2TH"/>
</dbReference>
<comment type="similarity">
    <text evidence="3">Belongs to the FPG family.</text>
</comment>
<dbReference type="InterPro" id="IPR010663">
    <property type="entry name" value="Znf_FPG/IleRS"/>
</dbReference>
<keyword evidence="4" id="KW-0479">Metal-binding</keyword>
<dbReference type="AlphaFoldDB" id="A0A345SZD8"/>
<dbReference type="InterPro" id="IPR015886">
    <property type="entry name" value="H2TH_FPG"/>
</dbReference>
<evidence type="ECO:0000256" key="2">
    <source>
        <dbReference type="ARBA" id="ARBA00001947"/>
    </source>
</evidence>